<protein>
    <submittedName>
        <fullName evidence="2">PadR family transcriptional regulator</fullName>
    </submittedName>
</protein>
<dbReference type="InterPro" id="IPR005149">
    <property type="entry name" value="Tscrpt_reg_PadR_N"/>
</dbReference>
<dbReference type="InterPro" id="IPR052509">
    <property type="entry name" value="Metal_resp_DNA-bind_regulator"/>
</dbReference>
<dbReference type="Pfam" id="PF03551">
    <property type="entry name" value="PadR"/>
    <property type="match status" value="1"/>
</dbReference>
<sequence>MSTTRLMIMGLVSYLQPVHGYDIRKELTSWNVESWANVQPGSIYHALRRMTEEGLLEAVDTEQVDGRPARTRYRLTKAGEVEYQAMLRRYWWEYQEPVDPFLAAFAFLPSLPRSEAAGALRARARLLEGWVATYRDSGDEWTAGKPAHVGWQFELTMVRAEAEARWCHDVATRVEAGEGMQFNEAADTDGELGAEAWRKAIREQFGEPTDEDDD</sequence>
<evidence type="ECO:0000313" key="3">
    <source>
        <dbReference type="Proteomes" id="UP001595912"/>
    </source>
</evidence>
<dbReference type="EMBL" id="JBHSIU010000015">
    <property type="protein sequence ID" value="MFC4999139.1"/>
    <property type="molecule type" value="Genomic_DNA"/>
</dbReference>
<dbReference type="Proteomes" id="UP001595912">
    <property type="component" value="Unassembled WGS sequence"/>
</dbReference>
<dbReference type="Gene3D" id="1.10.10.10">
    <property type="entry name" value="Winged helix-like DNA-binding domain superfamily/Winged helix DNA-binding domain"/>
    <property type="match status" value="1"/>
</dbReference>
<reference evidence="3" key="1">
    <citation type="journal article" date="2019" name="Int. J. Syst. Evol. Microbiol.">
        <title>The Global Catalogue of Microorganisms (GCM) 10K type strain sequencing project: providing services to taxonomists for standard genome sequencing and annotation.</title>
        <authorList>
            <consortium name="The Broad Institute Genomics Platform"/>
            <consortium name="The Broad Institute Genome Sequencing Center for Infectious Disease"/>
            <person name="Wu L."/>
            <person name="Ma J."/>
        </authorList>
    </citation>
    <scope>NUCLEOTIDE SEQUENCE [LARGE SCALE GENOMIC DNA]</scope>
    <source>
        <strain evidence="3">CGMCC 4.7152</strain>
    </source>
</reference>
<proteinExistence type="predicted"/>
<feature type="domain" description="Transcription regulator PadR N-terminal" evidence="1">
    <location>
        <begin position="10"/>
        <end position="84"/>
    </location>
</feature>
<evidence type="ECO:0000259" key="1">
    <source>
        <dbReference type="Pfam" id="PF03551"/>
    </source>
</evidence>
<dbReference type="SUPFAM" id="SSF46785">
    <property type="entry name" value="Winged helix' DNA-binding domain"/>
    <property type="match status" value="1"/>
</dbReference>
<gene>
    <name evidence="2" type="ORF">ACFPIJ_14985</name>
</gene>
<dbReference type="RefSeq" id="WP_380115486.1">
    <property type="nucleotide sequence ID" value="NZ_JBHSIU010000015.1"/>
</dbReference>
<comment type="caution">
    <text evidence="2">The sequence shown here is derived from an EMBL/GenBank/DDBJ whole genome shotgun (WGS) entry which is preliminary data.</text>
</comment>
<dbReference type="PANTHER" id="PTHR33169">
    <property type="entry name" value="PADR-FAMILY TRANSCRIPTIONAL REGULATOR"/>
    <property type="match status" value="1"/>
</dbReference>
<keyword evidence="3" id="KW-1185">Reference proteome</keyword>
<dbReference type="InterPro" id="IPR036388">
    <property type="entry name" value="WH-like_DNA-bd_sf"/>
</dbReference>
<dbReference type="InterPro" id="IPR036390">
    <property type="entry name" value="WH_DNA-bd_sf"/>
</dbReference>
<name>A0ABV9VTZ7_9ACTN</name>
<evidence type="ECO:0000313" key="2">
    <source>
        <dbReference type="EMBL" id="MFC4999139.1"/>
    </source>
</evidence>
<accession>A0ABV9VTZ7</accession>
<dbReference type="PANTHER" id="PTHR33169:SF14">
    <property type="entry name" value="TRANSCRIPTIONAL REGULATOR RV3488"/>
    <property type="match status" value="1"/>
</dbReference>
<organism evidence="2 3">
    <name type="scientific">Dactylosporangium cerinum</name>
    <dbReference type="NCBI Taxonomy" id="1434730"/>
    <lineage>
        <taxon>Bacteria</taxon>
        <taxon>Bacillati</taxon>
        <taxon>Actinomycetota</taxon>
        <taxon>Actinomycetes</taxon>
        <taxon>Micromonosporales</taxon>
        <taxon>Micromonosporaceae</taxon>
        <taxon>Dactylosporangium</taxon>
    </lineage>
</organism>